<dbReference type="EMBL" id="VEPZ02000821">
    <property type="protein sequence ID" value="KAE8717720.1"/>
    <property type="molecule type" value="Genomic_DNA"/>
</dbReference>
<dbReference type="PANTHER" id="PTHR10366:SF852">
    <property type="entry name" value="CINNAMOYL-COA REDUCTASE CAD2"/>
    <property type="match status" value="1"/>
</dbReference>
<dbReference type="GO" id="GO:0016616">
    <property type="term" value="F:oxidoreductase activity, acting on the CH-OH group of donors, NAD or NADP as acceptor"/>
    <property type="evidence" value="ECO:0007669"/>
    <property type="project" value="TreeGrafter"/>
</dbReference>
<dbReference type="Pfam" id="PF01370">
    <property type="entry name" value="Epimerase"/>
    <property type="match status" value="1"/>
</dbReference>
<feature type="domain" description="NAD-dependent epimerase/dehydratase" evidence="3">
    <location>
        <begin position="24"/>
        <end position="56"/>
    </location>
</feature>
<keyword evidence="1" id="KW-0521">NADP</keyword>
<dbReference type="PANTHER" id="PTHR10366">
    <property type="entry name" value="NAD DEPENDENT EPIMERASE/DEHYDRATASE"/>
    <property type="match status" value="1"/>
</dbReference>
<dbReference type="SUPFAM" id="SSF51735">
    <property type="entry name" value="NAD(P)-binding Rossmann-fold domains"/>
    <property type="match status" value="1"/>
</dbReference>
<evidence type="ECO:0000313" key="4">
    <source>
        <dbReference type="EMBL" id="KAE8717720.1"/>
    </source>
</evidence>
<evidence type="ECO:0000259" key="3">
    <source>
        <dbReference type="Pfam" id="PF01370"/>
    </source>
</evidence>
<keyword evidence="2" id="KW-0560">Oxidoreductase</keyword>
<sequence length="158" mass="16883">MQMNRPGVGFSDSATKMSEAEKVVCVTGASGFIGSWLVKLLLQRGYSVNATVRDPSCIGVFHTASPYFIPSTVKDPQAGMVEPALKGTLNVLRACAKVPSIKRVLDLCIDVDVFWHSDAPGVLDCHPRSFSSSHAPPRIAACAWGFSPALEHPRIGSS</sequence>
<organism evidence="4 5">
    <name type="scientific">Hibiscus syriacus</name>
    <name type="common">Rose of Sharon</name>
    <dbReference type="NCBI Taxonomy" id="106335"/>
    <lineage>
        <taxon>Eukaryota</taxon>
        <taxon>Viridiplantae</taxon>
        <taxon>Streptophyta</taxon>
        <taxon>Embryophyta</taxon>
        <taxon>Tracheophyta</taxon>
        <taxon>Spermatophyta</taxon>
        <taxon>Magnoliopsida</taxon>
        <taxon>eudicotyledons</taxon>
        <taxon>Gunneridae</taxon>
        <taxon>Pentapetalae</taxon>
        <taxon>rosids</taxon>
        <taxon>malvids</taxon>
        <taxon>Malvales</taxon>
        <taxon>Malvaceae</taxon>
        <taxon>Malvoideae</taxon>
        <taxon>Hibiscus</taxon>
    </lineage>
</organism>
<dbReference type="InterPro" id="IPR036291">
    <property type="entry name" value="NAD(P)-bd_dom_sf"/>
</dbReference>
<evidence type="ECO:0000313" key="5">
    <source>
        <dbReference type="Proteomes" id="UP000436088"/>
    </source>
</evidence>
<dbReference type="Proteomes" id="UP000436088">
    <property type="component" value="Unassembled WGS sequence"/>
</dbReference>
<keyword evidence="5" id="KW-1185">Reference proteome</keyword>
<accession>A0A6A3BL41</accession>
<comment type="caution">
    <text evidence="4">The sequence shown here is derived from an EMBL/GenBank/DDBJ whole genome shotgun (WGS) entry which is preliminary data.</text>
</comment>
<evidence type="ECO:0000256" key="2">
    <source>
        <dbReference type="ARBA" id="ARBA00023002"/>
    </source>
</evidence>
<evidence type="ECO:0000256" key="1">
    <source>
        <dbReference type="ARBA" id="ARBA00022857"/>
    </source>
</evidence>
<reference evidence="4" key="1">
    <citation type="submission" date="2019-09" db="EMBL/GenBank/DDBJ databases">
        <title>Draft genome information of white flower Hibiscus syriacus.</title>
        <authorList>
            <person name="Kim Y.-M."/>
        </authorList>
    </citation>
    <scope>NUCLEOTIDE SEQUENCE [LARGE SCALE GENOMIC DNA]</scope>
    <source>
        <strain evidence="4">YM2019G1</strain>
    </source>
</reference>
<name>A0A6A3BL41_HIBSY</name>
<gene>
    <name evidence="4" type="ORF">F3Y22_tig00110030pilonHSYRG00125</name>
</gene>
<dbReference type="Gene3D" id="3.40.50.720">
    <property type="entry name" value="NAD(P)-binding Rossmann-like Domain"/>
    <property type="match status" value="2"/>
</dbReference>
<proteinExistence type="predicted"/>
<protein>
    <submittedName>
        <fullName evidence="4">NAD(P)-binding Rossmann-fold superfamily protein</fullName>
    </submittedName>
</protein>
<dbReference type="AlphaFoldDB" id="A0A6A3BL41"/>
<dbReference type="InterPro" id="IPR050425">
    <property type="entry name" value="NAD(P)_dehydrat-like"/>
</dbReference>
<dbReference type="InterPro" id="IPR001509">
    <property type="entry name" value="Epimerase_deHydtase"/>
</dbReference>